<name>A0A8X6FNY7_TRICU</name>
<evidence type="ECO:0000313" key="3">
    <source>
        <dbReference type="Proteomes" id="UP000887116"/>
    </source>
</evidence>
<gene>
    <name evidence="2" type="primary">Gen1</name>
    <name evidence="2" type="ORF">TNCT_357141</name>
</gene>
<keyword evidence="3" id="KW-1185">Reference proteome</keyword>
<dbReference type="GO" id="GO:0000400">
    <property type="term" value="F:four-way junction DNA binding"/>
    <property type="evidence" value="ECO:0007669"/>
    <property type="project" value="TreeGrafter"/>
</dbReference>
<organism evidence="2 3">
    <name type="scientific">Trichonephila clavata</name>
    <name type="common">Joro spider</name>
    <name type="synonym">Nephila clavata</name>
    <dbReference type="NCBI Taxonomy" id="2740835"/>
    <lineage>
        <taxon>Eukaryota</taxon>
        <taxon>Metazoa</taxon>
        <taxon>Ecdysozoa</taxon>
        <taxon>Arthropoda</taxon>
        <taxon>Chelicerata</taxon>
        <taxon>Arachnida</taxon>
        <taxon>Araneae</taxon>
        <taxon>Araneomorphae</taxon>
        <taxon>Entelegynae</taxon>
        <taxon>Araneoidea</taxon>
        <taxon>Nephilidae</taxon>
        <taxon>Trichonephila</taxon>
    </lineage>
</organism>
<dbReference type="EMBL" id="BMAO01022991">
    <property type="protein sequence ID" value="GFQ85900.1"/>
    <property type="molecule type" value="Genomic_DNA"/>
</dbReference>
<feature type="domain" description="XPG N-terminal" evidence="1">
    <location>
        <begin position="31"/>
        <end position="122"/>
    </location>
</feature>
<dbReference type="InterPro" id="IPR029060">
    <property type="entry name" value="PIN-like_dom_sf"/>
</dbReference>
<dbReference type="Proteomes" id="UP000887116">
    <property type="component" value="Unassembled WGS sequence"/>
</dbReference>
<dbReference type="GO" id="GO:0017108">
    <property type="term" value="F:5'-flap endonuclease activity"/>
    <property type="evidence" value="ECO:0007669"/>
    <property type="project" value="TreeGrafter"/>
</dbReference>
<keyword evidence="2" id="KW-0540">Nuclease</keyword>
<dbReference type="SMART" id="SM00485">
    <property type="entry name" value="XPGN"/>
    <property type="match status" value="1"/>
</dbReference>
<dbReference type="OrthoDB" id="2959108at2759"/>
<dbReference type="Gene3D" id="3.40.50.1010">
    <property type="entry name" value="5'-nuclease"/>
    <property type="match status" value="1"/>
</dbReference>
<keyword evidence="2" id="KW-0255">Endonuclease</keyword>
<dbReference type="SUPFAM" id="SSF88723">
    <property type="entry name" value="PIN domain-like"/>
    <property type="match status" value="1"/>
</dbReference>
<comment type="caution">
    <text evidence="2">The sequence shown here is derived from an EMBL/GenBank/DDBJ whole genome shotgun (WGS) entry which is preliminary data.</text>
</comment>
<dbReference type="InterPro" id="IPR006085">
    <property type="entry name" value="XPG_DNA_repair_N"/>
</dbReference>
<accession>A0A8X6FNY7</accession>
<dbReference type="PANTHER" id="PTHR11081">
    <property type="entry name" value="FLAP ENDONUCLEASE FAMILY MEMBER"/>
    <property type="match status" value="1"/>
</dbReference>
<dbReference type="InterPro" id="IPR006084">
    <property type="entry name" value="XPG/Rad2"/>
</dbReference>
<dbReference type="PRINTS" id="PR00853">
    <property type="entry name" value="XPGRADSUPER"/>
</dbReference>
<evidence type="ECO:0000313" key="2">
    <source>
        <dbReference type="EMBL" id="GFQ85900.1"/>
    </source>
</evidence>
<dbReference type="PANTHER" id="PTHR11081:SF70">
    <property type="entry name" value="FLAP ENDONUCLEASE GEN HOMOLOG 1"/>
    <property type="match status" value="1"/>
</dbReference>
<reference evidence="2" key="1">
    <citation type="submission" date="2020-07" db="EMBL/GenBank/DDBJ databases">
        <title>Multicomponent nature underlies the extraordinary mechanical properties of spider dragline silk.</title>
        <authorList>
            <person name="Kono N."/>
            <person name="Nakamura H."/>
            <person name="Mori M."/>
            <person name="Yoshida Y."/>
            <person name="Ohtoshi R."/>
            <person name="Malay A.D."/>
            <person name="Moran D.A.P."/>
            <person name="Tomita M."/>
            <person name="Numata K."/>
            <person name="Arakawa K."/>
        </authorList>
    </citation>
    <scope>NUCLEOTIDE SEQUENCE</scope>
</reference>
<evidence type="ECO:0000259" key="1">
    <source>
        <dbReference type="SMART" id="SM00485"/>
    </source>
</evidence>
<protein>
    <submittedName>
        <fullName evidence="2">Flap endonuclease GEN homolog 1</fullName>
    </submittedName>
</protein>
<feature type="non-terminal residue" evidence="2">
    <location>
        <position position="167"/>
    </location>
</feature>
<dbReference type="Pfam" id="PF00752">
    <property type="entry name" value="XPG_N"/>
    <property type="match status" value="1"/>
</dbReference>
<keyword evidence="2" id="KW-0378">Hydrolase</keyword>
<proteinExistence type="predicted"/>
<dbReference type="AlphaFoldDB" id="A0A8X6FNY7"/>
<sequence length="167" mass="18765">MLEISSYGLFKIRRIKIFFFIPLTLQICKNGSHWNILSEICERKNLDFLSGKRVAVDLSGWVVQANQCKGLNTVKNPHLRTLFFRVSALLLNGAHPIFILEGKVPELKQATFKARNYQGISSNDYLSRPLFDQVLNQCQNLLECLGVPCIESSGEAEALCAFLCAKG</sequence>